<evidence type="ECO:0000256" key="1">
    <source>
        <dbReference type="ARBA" id="ARBA00006787"/>
    </source>
</evidence>
<dbReference type="PANTHER" id="PTHR10543:SF24">
    <property type="entry name" value="CAROTENOID ISOMEROOXYGENASE"/>
    <property type="match status" value="1"/>
</dbReference>
<gene>
    <name evidence="6" type="ORF">DI536_30060</name>
</gene>
<dbReference type="AlphaFoldDB" id="A0A2W5UTJ3"/>
<proteinExistence type="inferred from homology"/>
<sequence>MSAELPVPFVWTRGAGASEVTLSGSVPAWLRGDLVRTAPAVFREGTWHADHWFDGLCLLYGFAVGEQGVTFRQQLLQSGALAEAQAGRMHSAMFATRMERPWWKRLIQPIGRGTDNANVNVIPWRGGWLAMTEAPKQHLIDPVTLATRGVATHGKSPNFDVLTAHPQADFERRAMVNVGAVFSRKSSLVVFRETEDGTRVEEGRLTLDKAPYTHHFGLSPRFVTLIEHPLHINPLKFLFSENSVADCMAWRPELGTKLWVMNRRDGSSRAWEAPAMFVFHVVNQHEVGDSLVLDVIEYPNADIVSALATAKLAVDQPELGAQLVRYRLEPGEKTARREVLGSTRFELPTINYRARHGQPYRFTWGVSAPRGGAARLSTLVKVDTHSGDAVKFTDPEWLNGEAVFVARPGASEEDDGVVLTVGVHRDGGKTSLSILDAKTLERLARAEIQVSLPLGFHGNWANH</sequence>
<evidence type="ECO:0000256" key="5">
    <source>
        <dbReference type="PIRSR" id="PIRSR604294-1"/>
    </source>
</evidence>
<evidence type="ECO:0000256" key="2">
    <source>
        <dbReference type="ARBA" id="ARBA00022723"/>
    </source>
</evidence>
<reference evidence="6 7" key="1">
    <citation type="submission" date="2017-08" db="EMBL/GenBank/DDBJ databases">
        <title>Infants hospitalized years apart are colonized by the same room-sourced microbial strains.</title>
        <authorList>
            <person name="Brooks B."/>
            <person name="Olm M.R."/>
            <person name="Firek B.A."/>
            <person name="Baker R."/>
            <person name="Thomas B.C."/>
            <person name="Morowitz M.J."/>
            <person name="Banfield J.F."/>
        </authorList>
    </citation>
    <scope>NUCLEOTIDE SEQUENCE [LARGE SCALE GENOMIC DNA]</scope>
    <source>
        <strain evidence="6">S2_003_000_R2_14</strain>
    </source>
</reference>
<evidence type="ECO:0000256" key="4">
    <source>
        <dbReference type="ARBA" id="ARBA00023004"/>
    </source>
</evidence>
<dbReference type="Proteomes" id="UP000249061">
    <property type="component" value="Unassembled WGS sequence"/>
</dbReference>
<keyword evidence="2 5" id="KW-0479">Metal-binding</keyword>
<dbReference type="PANTHER" id="PTHR10543">
    <property type="entry name" value="BETA-CAROTENE DIOXYGENASE"/>
    <property type="match status" value="1"/>
</dbReference>
<feature type="binding site" evidence="5">
    <location>
        <position position="280"/>
    </location>
    <ligand>
        <name>Fe cation</name>
        <dbReference type="ChEBI" id="CHEBI:24875"/>
        <note>catalytic</note>
    </ligand>
</feature>
<evidence type="ECO:0000256" key="3">
    <source>
        <dbReference type="ARBA" id="ARBA00023002"/>
    </source>
</evidence>
<keyword evidence="3" id="KW-0560">Oxidoreductase</keyword>
<keyword evidence="4 5" id="KW-0408">Iron</keyword>
<dbReference type="GO" id="GO:0046872">
    <property type="term" value="F:metal ion binding"/>
    <property type="evidence" value="ECO:0007669"/>
    <property type="project" value="UniProtKB-KW"/>
</dbReference>
<feature type="binding site" evidence="5">
    <location>
        <position position="165"/>
    </location>
    <ligand>
        <name>Fe cation</name>
        <dbReference type="ChEBI" id="CHEBI:24875"/>
        <note>catalytic</note>
    </ligand>
</feature>
<accession>A0A2W5UTJ3</accession>
<name>A0A2W5UTJ3_9BACT</name>
<comment type="cofactor">
    <cofactor evidence="5">
        <name>Fe(2+)</name>
        <dbReference type="ChEBI" id="CHEBI:29033"/>
    </cofactor>
    <text evidence="5">Binds 1 Fe(2+) ion per subunit.</text>
</comment>
<comment type="similarity">
    <text evidence="1">Belongs to the carotenoid oxygenase family.</text>
</comment>
<organism evidence="6 7">
    <name type="scientific">Archangium gephyra</name>
    <dbReference type="NCBI Taxonomy" id="48"/>
    <lineage>
        <taxon>Bacteria</taxon>
        <taxon>Pseudomonadati</taxon>
        <taxon>Myxococcota</taxon>
        <taxon>Myxococcia</taxon>
        <taxon>Myxococcales</taxon>
        <taxon>Cystobacterineae</taxon>
        <taxon>Archangiaceae</taxon>
        <taxon>Archangium</taxon>
    </lineage>
</organism>
<protein>
    <submittedName>
        <fullName evidence="6">Uncharacterized protein</fullName>
    </submittedName>
</protein>
<dbReference type="InterPro" id="IPR004294">
    <property type="entry name" value="Carotenoid_Oase"/>
</dbReference>
<feature type="binding site" evidence="5">
    <location>
        <position position="214"/>
    </location>
    <ligand>
        <name>Fe cation</name>
        <dbReference type="ChEBI" id="CHEBI:24875"/>
        <note>catalytic</note>
    </ligand>
</feature>
<evidence type="ECO:0000313" key="6">
    <source>
        <dbReference type="EMBL" id="PZR06604.1"/>
    </source>
</evidence>
<evidence type="ECO:0000313" key="7">
    <source>
        <dbReference type="Proteomes" id="UP000249061"/>
    </source>
</evidence>
<dbReference type="GO" id="GO:0016121">
    <property type="term" value="P:carotene catabolic process"/>
    <property type="evidence" value="ECO:0007669"/>
    <property type="project" value="TreeGrafter"/>
</dbReference>
<feature type="binding site" evidence="5">
    <location>
        <position position="457"/>
    </location>
    <ligand>
        <name>Fe cation</name>
        <dbReference type="ChEBI" id="CHEBI:24875"/>
        <note>catalytic</note>
    </ligand>
</feature>
<dbReference type="Pfam" id="PF03055">
    <property type="entry name" value="RPE65"/>
    <property type="match status" value="1"/>
</dbReference>
<comment type="caution">
    <text evidence="6">The sequence shown here is derived from an EMBL/GenBank/DDBJ whole genome shotgun (WGS) entry which is preliminary data.</text>
</comment>
<dbReference type="EMBL" id="QFQP01000037">
    <property type="protein sequence ID" value="PZR06604.1"/>
    <property type="molecule type" value="Genomic_DNA"/>
</dbReference>
<dbReference type="GO" id="GO:0010436">
    <property type="term" value="F:carotenoid dioxygenase activity"/>
    <property type="evidence" value="ECO:0007669"/>
    <property type="project" value="TreeGrafter"/>
</dbReference>